<dbReference type="CDD" id="cd22784">
    <property type="entry name" value="DPBB_MltA_YuiC-like"/>
    <property type="match status" value="1"/>
</dbReference>
<name>A0A1F6BL05_9BACT</name>
<evidence type="ECO:0000313" key="1">
    <source>
        <dbReference type="EMBL" id="OGG37616.1"/>
    </source>
</evidence>
<dbReference type="STRING" id="1798468.A2110_00520"/>
<dbReference type="AlphaFoldDB" id="A0A1F6BL05"/>
<protein>
    <recommendedName>
        <fullName evidence="3">3D domain-containing protein</fullName>
    </recommendedName>
</protein>
<reference evidence="1 2" key="1">
    <citation type="journal article" date="2016" name="Nat. Commun.">
        <title>Thousands of microbial genomes shed light on interconnected biogeochemical processes in an aquifer system.</title>
        <authorList>
            <person name="Anantharaman K."/>
            <person name="Brown C.T."/>
            <person name="Hug L.A."/>
            <person name="Sharon I."/>
            <person name="Castelle C.J."/>
            <person name="Probst A.J."/>
            <person name="Thomas B.C."/>
            <person name="Singh A."/>
            <person name="Wilkins M.J."/>
            <person name="Karaoz U."/>
            <person name="Brodie E.L."/>
            <person name="Williams K.H."/>
            <person name="Hubbard S.S."/>
            <person name="Banfield J.F."/>
        </authorList>
    </citation>
    <scope>NUCLEOTIDE SEQUENCE [LARGE SCALE GENOMIC DNA]</scope>
</reference>
<organism evidence="1 2">
    <name type="scientific">Candidatus Jorgensenbacteria bacterium GWA1_54_12</name>
    <dbReference type="NCBI Taxonomy" id="1798468"/>
    <lineage>
        <taxon>Bacteria</taxon>
        <taxon>Candidatus Joergenseniibacteriota</taxon>
    </lineage>
</organism>
<gene>
    <name evidence="1" type="ORF">A2110_00520</name>
</gene>
<accession>A0A1F6BL05</accession>
<comment type="caution">
    <text evidence="1">The sequence shown here is derived from an EMBL/GenBank/DDBJ whole genome shotgun (WGS) entry which is preliminary data.</text>
</comment>
<dbReference type="Proteomes" id="UP000176273">
    <property type="component" value="Unassembled WGS sequence"/>
</dbReference>
<sequence>MMLHTIDETGDSRRKRYLACLKARLTSARLAGRRATFAVFLLPSLFGIGSHSTSLTPLKEMIASVVSPVRDYVSFTVRVTAYSSAEDETDDTPFITASGSTVEEGIIAANFLPFGTRVMIPKLFGDRVFVVKDRMHRRKENFVDIWMPSKEEAREFGIHRTEIYIVGDGIISLPSLALLRID</sequence>
<dbReference type="EMBL" id="MFKH01000006">
    <property type="protein sequence ID" value="OGG37616.1"/>
    <property type="molecule type" value="Genomic_DNA"/>
</dbReference>
<evidence type="ECO:0008006" key="3">
    <source>
        <dbReference type="Google" id="ProtNLM"/>
    </source>
</evidence>
<evidence type="ECO:0000313" key="2">
    <source>
        <dbReference type="Proteomes" id="UP000176273"/>
    </source>
</evidence>
<proteinExistence type="predicted"/>